<accession>A0A1G7G2T5</accession>
<organism evidence="1 2">
    <name type="scientific">Cellulophaga baltica</name>
    <dbReference type="NCBI Taxonomy" id="76594"/>
    <lineage>
        <taxon>Bacteria</taxon>
        <taxon>Pseudomonadati</taxon>
        <taxon>Bacteroidota</taxon>
        <taxon>Flavobacteriia</taxon>
        <taxon>Flavobacteriales</taxon>
        <taxon>Flavobacteriaceae</taxon>
        <taxon>Cellulophaga</taxon>
    </lineage>
</organism>
<dbReference type="Proteomes" id="UP000182114">
    <property type="component" value="Unassembled WGS sequence"/>
</dbReference>
<evidence type="ECO:0000313" key="1">
    <source>
        <dbReference type="EMBL" id="SDE82390.1"/>
    </source>
</evidence>
<sequence>MVLALRDHNNFNEEVIFKITIFDIAFYCKAINVFLVTSLRQEVI</sequence>
<reference evidence="2" key="1">
    <citation type="submission" date="2016-10" db="EMBL/GenBank/DDBJ databases">
        <authorList>
            <person name="Varghese N."/>
            <person name="Submissions S."/>
        </authorList>
    </citation>
    <scope>NUCLEOTIDE SEQUENCE [LARGE SCALE GENOMIC DNA]</scope>
    <source>
        <strain evidence="2">DSM 24729</strain>
    </source>
</reference>
<name>A0A1G7G2T5_9FLAO</name>
<evidence type="ECO:0000313" key="2">
    <source>
        <dbReference type="Proteomes" id="UP000182114"/>
    </source>
</evidence>
<keyword evidence="2" id="KW-1185">Reference proteome</keyword>
<proteinExistence type="predicted"/>
<protein>
    <submittedName>
        <fullName evidence="1">Uncharacterized protein</fullName>
    </submittedName>
</protein>
<dbReference type="EMBL" id="FNBD01000004">
    <property type="protein sequence ID" value="SDE82390.1"/>
    <property type="molecule type" value="Genomic_DNA"/>
</dbReference>
<dbReference type="AlphaFoldDB" id="A0A1G7G2T5"/>
<gene>
    <name evidence="1" type="ORF">SAMN04487992_10483</name>
</gene>